<reference evidence="2 3" key="1">
    <citation type="journal article" date="2021" name="Cell">
        <title>Tracing the genetic footprints of vertebrate landing in non-teleost ray-finned fishes.</title>
        <authorList>
            <person name="Bi X."/>
            <person name="Wang K."/>
            <person name="Yang L."/>
            <person name="Pan H."/>
            <person name="Jiang H."/>
            <person name="Wei Q."/>
            <person name="Fang M."/>
            <person name="Yu H."/>
            <person name="Zhu C."/>
            <person name="Cai Y."/>
            <person name="He Y."/>
            <person name="Gan X."/>
            <person name="Zeng H."/>
            <person name="Yu D."/>
            <person name="Zhu Y."/>
            <person name="Jiang H."/>
            <person name="Qiu Q."/>
            <person name="Yang H."/>
            <person name="Zhang Y.E."/>
            <person name="Wang W."/>
            <person name="Zhu M."/>
            <person name="He S."/>
            <person name="Zhang G."/>
        </authorList>
    </citation>
    <scope>NUCLEOTIDE SEQUENCE [LARGE SCALE GENOMIC DNA]</scope>
    <source>
        <strain evidence="2">Bchr_013</strain>
    </source>
</reference>
<feature type="non-terminal residue" evidence="2">
    <location>
        <position position="81"/>
    </location>
</feature>
<feature type="compositionally biased region" description="Polar residues" evidence="1">
    <location>
        <begin position="71"/>
        <end position="81"/>
    </location>
</feature>
<keyword evidence="3" id="KW-1185">Reference proteome</keyword>
<name>A0A8X7XE03_POLSE</name>
<feature type="non-terminal residue" evidence="2">
    <location>
        <position position="1"/>
    </location>
</feature>
<gene>
    <name evidence="2" type="primary">Ankrd37</name>
    <name evidence="2" type="ORF">GTO96_0016537</name>
</gene>
<dbReference type="Proteomes" id="UP000886611">
    <property type="component" value="Unassembled WGS sequence"/>
</dbReference>
<sequence length="81" mass="8963">MELLNLSILSFFSLCNHDGQMAEDLAFSCGFSKCAAFLAAVREAQMLKLCGELHFSPQNTKDNPLKRSHGPQENSGCKRTK</sequence>
<organism evidence="2 3">
    <name type="scientific">Polypterus senegalus</name>
    <name type="common">Senegal bichir</name>
    <dbReference type="NCBI Taxonomy" id="55291"/>
    <lineage>
        <taxon>Eukaryota</taxon>
        <taxon>Metazoa</taxon>
        <taxon>Chordata</taxon>
        <taxon>Craniata</taxon>
        <taxon>Vertebrata</taxon>
        <taxon>Euteleostomi</taxon>
        <taxon>Actinopterygii</taxon>
        <taxon>Polypteriformes</taxon>
        <taxon>Polypteridae</taxon>
        <taxon>Polypterus</taxon>
    </lineage>
</organism>
<feature type="region of interest" description="Disordered" evidence="1">
    <location>
        <begin position="56"/>
        <end position="81"/>
    </location>
</feature>
<evidence type="ECO:0000313" key="3">
    <source>
        <dbReference type="Proteomes" id="UP000886611"/>
    </source>
</evidence>
<protein>
    <submittedName>
        <fullName evidence="2">ANR37 protein</fullName>
    </submittedName>
</protein>
<accession>A0A8X7XE03</accession>
<dbReference type="EMBL" id="JAATIS010001721">
    <property type="protein sequence ID" value="KAG2466312.1"/>
    <property type="molecule type" value="Genomic_DNA"/>
</dbReference>
<comment type="caution">
    <text evidence="2">The sequence shown here is derived from an EMBL/GenBank/DDBJ whole genome shotgun (WGS) entry which is preliminary data.</text>
</comment>
<evidence type="ECO:0000313" key="2">
    <source>
        <dbReference type="EMBL" id="KAG2466312.1"/>
    </source>
</evidence>
<dbReference type="AlphaFoldDB" id="A0A8X7XE03"/>
<proteinExistence type="predicted"/>
<evidence type="ECO:0000256" key="1">
    <source>
        <dbReference type="SAM" id="MobiDB-lite"/>
    </source>
</evidence>